<feature type="transmembrane region" description="Helical" evidence="7">
    <location>
        <begin position="57"/>
        <end position="79"/>
    </location>
</feature>
<reference evidence="9 10" key="1">
    <citation type="journal article" date="2020" name="Front. Microbiol.">
        <title>Single-cell genomics of novel Actinobacteria with the Wood-Ljungdahl pathway discovered in a serpentinizing system.</title>
        <authorList>
            <person name="Merino N."/>
            <person name="Kawai M."/>
            <person name="Boyd E.S."/>
            <person name="Colman D.R."/>
            <person name="McGlynn S.E."/>
            <person name="Nealson K.H."/>
            <person name="Kurokawa K."/>
            <person name="Hongoh Y."/>
        </authorList>
    </citation>
    <scope>NUCLEOTIDE SEQUENCE [LARGE SCALE GENOMIC DNA]</scope>
    <source>
        <strain evidence="9 10">S06</strain>
    </source>
</reference>
<dbReference type="PANTHER" id="PTHR32243">
    <property type="entry name" value="MALTOSE TRANSPORT SYSTEM PERMEASE-RELATED"/>
    <property type="match status" value="1"/>
</dbReference>
<comment type="similarity">
    <text evidence="7">Belongs to the binding-protein-dependent transport system permease family.</text>
</comment>
<keyword evidence="9" id="KW-0762">Sugar transport</keyword>
<feature type="transmembrane region" description="Helical" evidence="7">
    <location>
        <begin position="124"/>
        <end position="146"/>
    </location>
</feature>
<evidence type="ECO:0000256" key="1">
    <source>
        <dbReference type="ARBA" id="ARBA00004651"/>
    </source>
</evidence>
<accession>A0A6V8NS88</accession>
<dbReference type="Pfam" id="PF00528">
    <property type="entry name" value="BPD_transp_1"/>
    <property type="match status" value="1"/>
</dbReference>
<protein>
    <submittedName>
        <fullName evidence="9">Multiple sugar transport system permease protein</fullName>
    </submittedName>
</protein>
<feature type="transmembrane region" description="Helical" evidence="7">
    <location>
        <begin position="167"/>
        <end position="192"/>
    </location>
</feature>
<keyword evidence="6 7" id="KW-0472">Membrane</keyword>
<evidence type="ECO:0000256" key="4">
    <source>
        <dbReference type="ARBA" id="ARBA00022692"/>
    </source>
</evidence>
<comment type="subcellular location">
    <subcellularLocation>
        <location evidence="1 7">Cell membrane</location>
        <topology evidence="1 7">Multi-pass membrane protein</topology>
    </subcellularLocation>
</comment>
<keyword evidence="5 7" id="KW-1133">Transmembrane helix</keyword>
<evidence type="ECO:0000313" key="10">
    <source>
        <dbReference type="Proteomes" id="UP000580051"/>
    </source>
</evidence>
<comment type="caution">
    <text evidence="9">The sequence shown here is derived from an EMBL/GenBank/DDBJ whole genome shotgun (WGS) entry which is preliminary data.</text>
</comment>
<dbReference type="InterPro" id="IPR035906">
    <property type="entry name" value="MetI-like_sf"/>
</dbReference>
<sequence length="260" mass="29055">WVIFPLYWALITSFKIPYDALRLSFIPFLQFQPTLANWQEELGLAGREIRWGMLNSFLIASGATLIACSLGTLAGYGLARFRYHPWRNKDMAIWFLSQRFLPPVATVIPFYLVMSSLNLLDTQIALILANATFTMPFAVLIMRDMFKELPEELEEAALVDGCSPLGAFWRVALPLALPALVAAAIIAFAFSWNEFLFAMVLTFKEATPMTVIIAGVEHARGIQFWYVATRLLMAIIPPALLALLGQRYIVRGLTFGAGKG</sequence>
<dbReference type="Gene3D" id="1.10.3720.10">
    <property type="entry name" value="MetI-like"/>
    <property type="match status" value="1"/>
</dbReference>
<name>A0A6V8NS88_9ACTN</name>
<feature type="non-terminal residue" evidence="9">
    <location>
        <position position="1"/>
    </location>
</feature>
<dbReference type="GO" id="GO:0005886">
    <property type="term" value="C:plasma membrane"/>
    <property type="evidence" value="ECO:0007669"/>
    <property type="project" value="UniProtKB-SubCell"/>
</dbReference>
<dbReference type="PANTHER" id="PTHR32243:SF18">
    <property type="entry name" value="INNER MEMBRANE ABC TRANSPORTER PERMEASE PROTEIN YCJP"/>
    <property type="match status" value="1"/>
</dbReference>
<evidence type="ECO:0000256" key="7">
    <source>
        <dbReference type="RuleBase" id="RU363032"/>
    </source>
</evidence>
<keyword evidence="4 7" id="KW-0812">Transmembrane</keyword>
<evidence type="ECO:0000256" key="3">
    <source>
        <dbReference type="ARBA" id="ARBA00022475"/>
    </source>
</evidence>
<proteinExistence type="inferred from homology"/>
<dbReference type="CDD" id="cd06261">
    <property type="entry name" value="TM_PBP2"/>
    <property type="match status" value="1"/>
</dbReference>
<evidence type="ECO:0000259" key="8">
    <source>
        <dbReference type="PROSITE" id="PS50928"/>
    </source>
</evidence>
<dbReference type="SUPFAM" id="SSF161098">
    <property type="entry name" value="MetI-like"/>
    <property type="match status" value="1"/>
</dbReference>
<dbReference type="EMBL" id="BLRV01000276">
    <property type="protein sequence ID" value="GFP22230.1"/>
    <property type="molecule type" value="Genomic_DNA"/>
</dbReference>
<dbReference type="RefSeq" id="WP_258187216.1">
    <property type="nucleotide sequence ID" value="NZ_BLRV01000276.1"/>
</dbReference>
<evidence type="ECO:0000313" key="9">
    <source>
        <dbReference type="EMBL" id="GFP22230.1"/>
    </source>
</evidence>
<keyword evidence="2 7" id="KW-0813">Transport</keyword>
<feature type="transmembrane region" description="Helical" evidence="7">
    <location>
        <begin position="91"/>
        <end position="112"/>
    </location>
</feature>
<feature type="domain" description="ABC transmembrane type-1" evidence="8">
    <location>
        <begin position="53"/>
        <end position="245"/>
    </location>
</feature>
<dbReference type="InterPro" id="IPR050901">
    <property type="entry name" value="BP-dep_ABC_trans_perm"/>
</dbReference>
<evidence type="ECO:0000256" key="6">
    <source>
        <dbReference type="ARBA" id="ARBA00023136"/>
    </source>
</evidence>
<dbReference type="AlphaFoldDB" id="A0A6V8NS88"/>
<organism evidence="9 10">
    <name type="scientific">Candidatus Hakubella thermalkaliphila</name>
    <dbReference type="NCBI Taxonomy" id="2754717"/>
    <lineage>
        <taxon>Bacteria</taxon>
        <taxon>Bacillati</taxon>
        <taxon>Actinomycetota</taxon>
        <taxon>Actinomycetota incertae sedis</taxon>
        <taxon>Candidatus Hakubellales</taxon>
        <taxon>Candidatus Hakubellaceae</taxon>
        <taxon>Candidatus Hakubella</taxon>
    </lineage>
</organism>
<keyword evidence="3" id="KW-1003">Cell membrane</keyword>
<dbReference type="Proteomes" id="UP000580051">
    <property type="component" value="Unassembled WGS sequence"/>
</dbReference>
<gene>
    <name evidence="9" type="ORF">HKBW3S06_01457</name>
</gene>
<dbReference type="PROSITE" id="PS50928">
    <property type="entry name" value="ABC_TM1"/>
    <property type="match status" value="1"/>
</dbReference>
<feature type="transmembrane region" description="Helical" evidence="7">
    <location>
        <begin position="224"/>
        <end position="244"/>
    </location>
</feature>
<dbReference type="InterPro" id="IPR000515">
    <property type="entry name" value="MetI-like"/>
</dbReference>
<dbReference type="GO" id="GO:0055085">
    <property type="term" value="P:transmembrane transport"/>
    <property type="evidence" value="ECO:0007669"/>
    <property type="project" value="InterPro"/>
</dbReference>
<evidence type="ECO:0000256" key="2">
    <source>
        <dbReference type="ARBA" id="ARBA00022448"/>
    </source>
</evidence>
<evidence type="ECO:0000256" key="5">
    <source>
        <dbReference type="ARBA" id="ARBA00022989"/>
    </source>
</evidence>